<evidence type="ECO:0000256" key="1">
    <source>
        <dbReference type="ARBA" id="ARBA00004626"/>
    </source>
</evidence>
<keyword evidence="10" id="KW-1185">Reference proteome</keyword>
<proteinExistence type="inferred from homology"/>
<dbReference type="Pfam" id="PF00735">
    <property type="entry name" value="Septin"/>
    <property type="match status" value="1"/>
</dbReference>
<dbReference type="STRING" id="131310.A0A0N5A2M2"/>
<evidence type="ECO:0000256" key="6">
    <source>
        <dbReference type="ARBA" id="ARBA00023306"/>
    </source>
</evidence>
<accession>A0A0N5A2M2</accession>
<name>A0A0N5A2M2_PARTI</name>
<evidence type="ECO:0000313" key="10">
    <source>
        <dbReference type="Proteomes" id="UP000038045"/>
    </source>
</evidence>
<dbReference type="Gene3D" id="3.40.50.300">
    <property type="entry name" value="P-loop containing nucleotide triphosphate hydrolases"/>
    <property type="match status" value="1"/>
</dbReference>
<evidence type="ECO:0000256" key="5">
    <source>
        <dbReference type="ARBA" id="ARBA00023134"/>
    </source>
</evidence>
<comment type="similarity">
    <text evidence="7 8">Belongs to the TRAFAC class TrmE-Era-EngA-EngB-Septin-like GTPase superfamily. Septin GTPase family.</text>
</comment>
<dbReference type="PANTHER" id="PTHR18884">
    <property type="entry name" value="SEPTIN"/>
    <property type="match status" value="1"/>
</dbReference>
<evidence type="ECO:0000256" key="4">
    <source>
        <dbReference type="ARBA" id="ARBA00023054"/>
    </source>
</evidence>
<dbReference type="SUPFAM" id="SSF52540">
    <property type="entry name" value="P-loop containing nucleoside triphosphate hydrolases"/>
    <property type="match status" value="1"/>
</dbReference>
<dbReference type="InterPro" id="IPR027417">
    <property type="entry name" value="P-loop_NTPase"/>
</dbReference>
<dbReference type="WBParaSite" id="PTRK_0001588300.1">
    <property type="protein sequence ID" value="PTRK_0001588300.1"/>
    <property type="gene ID" value="PTRK_0001588300"/>
</dbReference>
<organism evidence="10 11">
    <name type="scientific">Parastrongyloides trichosuri</name>
    <name type="common">Possum-specific nematode worm</name>
    <dbReference type="NCBI Taxonomy" id="131310"/>
    <lineage>
        <taxon>Eukaryota</taxon>
        <taxon>Metazoa</taxon>
        <taxon>Ecdysozoa</taxon>
        <taxon>Nematoda</taxon>
        <taxon>Chromadorea</taxon>
        <taxon>Rhabditida</taxon>
        <taxon>Tylenchina</taxon>
        <taxon>Panagrolaimomorpha</taxon>
        <taxon>Strongyloidoidea</taxon>
        <taxon>Strongyloididae</taxon>
        <taxon>Parastrongyloides</taxon>
    </lineage>
</organism>
<evidence type="ECO:0000256" key="2">
    <source>
        <dbReference type="ARBA" id="ARBA00022618"/>
    </source>
</evidence>
<keyword evidence="5 8" id="KW-0342">GTP-binding</keyword>
<protein>
    <recommendedName>
        <fullName evidence="7">Septin</fullName>
    </recommendedName>
</protein>
<dbReference type="GO" id="GO:0005525">
    <property type="term" value="F:GTP binding"/>
    <property type="evidence" value="ECO:0007669"/>
    <property type="project" value="UniProtKB-UniRule"/>
</dbReference>
<keyword evidence="4" id="KW-0175">Coiled coil</keyword>
<evidence type="ECO:0000259" key="9">
    <source>
        <dbReference type="PROSITE" id="PS51719"/>
    </source>
</evidence>
<dbReference type="AlphaFoldDB" id="A0A0N5A2M2"/>
<keyword evidence="6" id="KW-0131">Cell cycle</keyword>
<dbReference type="PIRSF" id="PIRSF006698">
    <property type="entry name" value="Septin"/>
    <property type="match status" value="1"/>
</dbReference>
<sequence>MTNRSESTRLPTDYIGIADYKNQLFRRFHKYGLEFNIMVVGETGLGKSTFINNLFLSNVDNIKPIVVSKSIEEKSFIVVEKNSHVKITLANTPGFGNDLNNCYCWRPLIQYIDQKNAEYLLNELKINRSKRLPDSRIHVCLYFITPTGHNLKELDKKCLKKLHDKVNVIPIIAKADTLTKDELHKFKENIIHELVKEEIKIYNFPESNPDKNMTSNRTPYAIVCSNNVITKDNGTKVRIREYPWGVVEVDNMNHNDFCALRDDLLKKYMIDLISDTTNVHYENYRYTQLSEIIEKGDGEGSLVRYLDFDTKINKDFDEIIKKKEKVFEESVKKRIAIIEEKEKSLDYTIEQKQRVLNDKKRILENLINEYSRSMEGTLTLCNSHKNTPLSKRPSTIQEAKKSIRDIIKRQGSSIF</sequence>
<dbReference type="FunFam" id="3.40.50.300:FF:000162">
    <property type="entry name" value="septin-7 isoform X1"/>
    <property type="match status" value="1"/>
</dbReference>
<dbReference type="PROSITE" id="PS51719">
    <property type="entry name" value="G_SEPTIN"/>
    <property type="match status" value="1"/>
</dbReference>
<feature type="domain" description="Septin-type G" evidence="9">
    <location>
        <begin position="31"/>
        <end position="291"/>
    </location>
</feature>
<evidence type="ECO:0000256" key="3">
    <source>
        <dbReference type="ARBA" id="ARBA00022741"/>
    </source>
</evidence>
<dbReference type="Proteomes" id="UP000038045">
    <property type="component" value="Unplaced"/>
</dbReference>
<comment type="subcellular location">
    <subcellularLocation>
        <location evidence="1">Cleavage furrow</location>
    </subcellularLocation>
</comment>
<dbReference type="CDD" id="cd01850">
    <property type="entry name" value="CDC_Septin"/>
    <property type="match status" value="1"/>
</dbReference>
<dbReference type="InterPro" id="IPR016491">
    <property type="entry name" value="Septin"/>
</dbReference>
<evidence type="ECO:0000256" key="7">
    <source>
        <dbReference type="PIRNR" id="PIRNR006698"/>
    </source>
</evidence>
<evidence type="ECO:0000313" key="11">
    <source>
        <dbReference type="WBParaSite" id="PTRK_0001588300.1"/>
    </source>
</evidence>
<dbReference type="InterPro" id="IPR030379">
    <property type="entry name" value="G_SEPTIN_dom"/>
</dbReference>
<dbReference type="GO" id="GO:0032154">
    <property type="term" value="C:cleavage furrow"/>
    <property type="evidence" value="ECO:0007669"/>
    <property type="project" value="UniProtKB-SubCell"/>
</dbReference>
<dbReference type="GO" id="GO:0051301">
    <property type="term" value="P:cell division"/>
    <property type="evidence" value="ECO:0007669"/>
    <property type="project" value="UniProtKB-KW"/>
</dbReference>
<keyword evidence="3 8" id="KW-0547">Nucleotide-binding</keyword>
<reference evidence="11" key="1">
    <citation type="submission" date="2017-02" db="UniProtKB">
        <authorList>
            <consortium name="WormBaseParasite"/>
        </authorList>
    </citation>
    <scope>IDENTIFICATION</scope>
</reference>
<evidence type="ECO:0000256" key="8">
    <source>
        <dbReference type="RuleBase" id="RU004560"/>
    </source>
</evidence>
<keyword evidence="2" id="KW-0132">Cell division</keyword>
<dbReference type="GO" id="GO:0005856">
    <property type="term" value="C:cytoskeleton"/>
    <property type="evidence" value="ECO:0007669"/>
    <property type="project" value="UniProtKB-ARBA"/>
</dbReference>